<evidence type="ECO:0000256" key="1">
    <source>
        <dbReference type="SAM" id="MobiDB-lite"/>
    </source>
</evidence>
<keyword evidence="3" id="KW-1185">Reference proteome</keyword>
<dbReference type="Proteomes" id="UP000272025">
    <property type="component" value="Unassembled WGS sequence"/>
</dbReference>
<feature type="compositionally biased region" description="Polar residues" evidence="1">
    <location>
        <begin position="74"/>
        <end position="84"/>
    </location>
</feature>
<feature type="compositionally biased region" description="Basic and acidic residues" evidence="1">
    <location>
        <begin position="19"/>
        <end position="30"/>
    </location>
</feature>
<accession>A0A3N2Q7T2</accession>
<dbReference type="EMBL" id="ML119051">
    <property type="protein sequence ID" value="ROT42820.1"/>
    <property type="molecule type" value="Genomic_DNA"/>
</dbReference>
<dbReference type="AlphaFoldDB" id="A0A3N2Q7T2"/>
<feature type="region of interest" description="Disordered" evidence="1">
    <location>
        <begin position="14"/>
        <end position="40"/>
    </location>
</feature>
<proteinExistence type="predicted"/>
<evidence type="ECO:0000313" key="3">
    <source>
        <dbReference type="Proteomes" id="UP000272025"/>
    </source>
</evidence>
<evidence type="ECO:0000313" key="2">
    <source>
        <dbReference type="EMBL" id="ROT42820.1"/>
    </source>
</evidence>
<reference evidence="2 3" key="1">
    <citation type="journal article" date="2018" name="Mol. Ecol.">
        <title>The obligate alkalophilic soda-lake fungus Sodiomyces alkalinus has shifted to a protein diet.</title>
        <authorList>
            <person name="Grum-Grzhimaylo A.A."/>
            <person name="Falkoski D.L."/>
            <person name="van den Heuvel J."/>
            <person name="Valero-Jimenez C.A."/>
            <person name="Min B."/>
            <person name="Choi I.G."/>
            <person name="Lipzen A."/>
            <person name="Daum C.G."/>
            <person name="Aanen D.K."/>
            <person name="Tsang A."/>
            <person name="Henrissat B."/>
            <person name="Bilanenko E.N."/>
            <person name="de Vries R.P."/>
            <person name="van Kan J.A.L."/>
            <person name="Grigoriev I.V."/>
            <person name="Debets A.J.M."/>
        </authorList>
    </citation>
    <scope>NUCLEOTIDE SEQUENCE [LARGE SCALE GENOMIC DNA]</scope>
    <source>
        <strain evidence="2 3">F11</strain>
    </source>
</reference>
<name>A0A3N2Q7T2_SODAK</name>
<protein>
    <submittedName>
        <fullName evidence="2">Uncharacterized protein</fullName>
    </submittedName>
</protein>
<feature type="region of interest" description="Disordered" evidence="1">
    <location>
        <begin position="206"/>
        <end position="229"/>
    </location>
</feature>
<dbReference type="GeneID" id="39582251"/>
<gene>
    <name evidence="2" type="ORF">SODALDRAFT_355009</name>
</gene>
<feature type="region of interest" description="Disordered" evidence="1">
    <location>
        <begin position="61"/>
        <end position="84"/>
    </location>
</feature>
<organism evidence="2 3">
    <name type="scientific">Sodiomyces alkalinus (strain CBS 110278 / VKM F-3762 / F11)</name>
    <name type="common">Alkaliphilic filamentous fungus</name>
    <dbReference type="NCBI Taxonomy" id="1314773"/>
    <lineage>
        <taxon>Eukaryota</taxon>
        <taxon>Fungi</taxon>
        <taxon>Dikarya</taxon>
        <taxon>Ascomycota</taxon>
        <taxon>Pezizomycotina</taxon>
        <taxon>Sordariomycetes</taxon>
        <taxon>Hypocreomycetidae</taxon>
        <taxon>Glomerellales</taxon>
        <taxon>Plectosphaerellaceae</taxon>
        <taxon>Sodiomyces</taxon>
    </lineage>
</organism>
<sequence length="229" mass="24919">MFLFPRGGLVRRPLASSVTDKDHHDPHNGDSGRANVCGRTGFPTLPSREIPVLVNWTNNYGVVDPPTRDDEDSTTITETQDATSSDSTVGRLLFEIAAADIDCATAFYPHHWHVISLILEGVHSHMRSTQSSVEVEAQTAPGSGQPYLVVEAPARKQGFQTDKHSAPLVPIRVRVDAKGVIRLAFRQPVRLGMGTDICCRGDKVQGAGDRTKRQRPSPSPPCYGATNLD</sequence>
<dbReference type="RefSeq" id="XP_028470626.1">
    <property type="nucleotide sequence ID" value="XM_028613773.1"/>
</dbReference>